<dbReference type="Pfam" id="PF02628">
    <property type="entry name" value="COX15-CtaA"/>
    <property type="match status" value="1"/>
</dbReference>
<evidence type="ECO:0000256" key="4">
    <source>
        <dbReference type="ARBA" id="ARBA00022723"/>
    </source>
</evidence>
<dbReference type="EMBL" id="JBBMQO010000002">
    <property type="protein sequence ID" value="MEM5500633.1"/>
    <property type="molecule type" value="Genomic_DNA"/>
</dbReference>
<keyword evidence="9 12" id="KW-0472">Membrane</keyword>
<feature type="transmembrane region" description="Helical" evidence="12">
    <location>
        <begin position="301"/>
        <end position="318"/>
    </location>
</feature>
<gene>
    <name evidence="12" type="primary">ctaA</name>
    <name evidence="13" type="ORF">WNY59_03420</name>
</gene>
<feature type="transmembrane region" description="Helical" evidence="12">
    <location>
        <begin position="104"/>
        <end position="122"/>
    </location>
</feature>
<comment type="caution">
    <text evidence="13">The sequence shown here is derived from an EMBL/GenBank/DDBJ whole genome shotgun (WGS) entry which is preliminary data.</text>
</comment>
<dbReference type="RefSeq" id="WP_342846934.1">
    <property type="nucleotide sequence ID" value="NZ_JBBMQO010000002.1"/>
</dbReference>
<comment type="similarity">
    <text evidence="12">Belongs to the COX15/CtaA family. Type 2 subfamily.</text>
</comment>
<evidence type="ECO:0000313" key="13">
    <source>
        <dbReference type="EMBL" id="MEM5500633.1"/>
    </source>
</evidence>
<comment type="pathway">
    <text evidence="10 12">Porphyrin-containing compound metabolism; heme A biosynthesis; heme A from heme O: step 1/1.</text>
</comment>
<proteinExistence type="inferred from homology"/>
<feature type="transmembrane region" description="Helical" evidence="12">
    <location>
        <begin position="324"/>
        <end position="343"/>
    </location>
</feature>
<evidence type="ECO:0000256" key="11">
    <source>
        <dbReference type="ARBA" id="ARBA00048044"/>
    </source>
</evidence>
<evidence type="ECO:0000256" key="7">
    <source>
        <dbReference type="ARBA" id="ARBA00023004"/>
    </source>
</evidence>
<keyword evidence="6 12" id="KW-0560">Oxidoreductase</keyword>
<evidence type="ECO:0000256" key="8">
    <source>
        <dbReference type="ARBA" id="ARBA00023133"/>
    </source>
</evidence>
<evidence type="ECO:0000256" key="10">
    <source>
        <dbReference type="ARBA" id="ARBA00044501"/>
    </source>
</evidence>
<dbReference type="HAMAP" id="MF_01665">
    <property type="entry name" value="HemeA_synth_type2"/>
    <property type="match status" value="1"/>
</dbReference>
<keyword evidence="4 12" id="KW-0479">Metal-binding</keyword>
<dbReference type="PANTHER" id="PTHR23289">
    <property type="entry name" value="CYTOCHROME C OXIDASE ASSEMBLY PROTEIN COX15"/>
    <property type="match status" value="1"/>
</dbReference>
<feature type="transmembrane region" description="Helical" evidence="12">
    <location>
        <begin position="206"/>
        <end position="231"/>
    </location>
</feature>
<feature type="binding site" description="axial binding residue" evidence="12">
    <location>
        <position position="267"/>
    </location>
    <ligand>
        <name>heme</name>
        <dbReference type="ChEBI" id="CHEBI:30413"/>
    </ligand>
    <ligandPart>
        <name>Fe</name>
        <dbReference type="ChEBI" id="CHEBI:18248"/>
    </ligandPart>
</feature>
<comment type="function">
    <text evidence="12">Catalyzes the conversion of heme O to heme A by two successive hydroxylations of the methyl group at C8. The first hydroxylation forms heme I, the second hydroxylation results in an unstable dihydroxymethyl group, which spontaneously dehydrates, resulting in the formyl group of heme A.</text>
</comment>
<name>A0ABU9T3C7_9HYPH</name>
<dbReference type="EC" id="1.17.99.9" evidence="12"/>
<dbReference type="InterPro" id="IPR003780">
    <property type="entry name" value="COX15/CtaA_fam"/>
</dbReference>
<organism evidence="13 14">
    <name type="scientific">Ahrensia kielensis</name>
    <dbReference type="NCBI Taxonomy" id="76980"/>
    <lineage>
        <taxon>Bacteria</taxon>
        <taxon>Pseudomonadati</taxon>
        <taxon>Pseudomonadota</taxon>
        <taxon>Alphaproteobacteria</taxon>
        <taxon>Hyphomicrobiales</taxon>
        <taxon>Ahrensiaceae</taxon>
        <taxon>Ahrensia</taxon>
    </lineage>
</organism>
<keyword evidence="8 12" id="KW-0350">Heme biosynthesis</keyword>
<keyword evidence="7 12" id="KW-0408">Iron</keyword>
<comment type="catalytic activity">
    <reaction evidence="11">
        <text>Fe(II)-heme o + 2 A + H2O = Fe(II)-heme a + 2 AH2</text>
        <dbReference type="Rhea" id="RHEA:63388"/>
        <dbReference type="ChEBI" id="CHEBI:13193"/>
        <dbReference type="ChEBI" id="CHEBI:15377"/>
        <dbReference type="ChEBI" id="CHEBI:17499"/>
        <dbReference type="ChEBI" id="CHEBI:60530"/>
        <dbReference type="ChEBI" id="CHEBI:61715"/>
        <dbReference type="EC" id="1.17.99.9"/>
    </reaction>
    <physiologicalReaction direction="left-to-right" evidence="11">
        <dbReference type="Rhea" id="RHEA:63389"/>
    </physiologicalReaction>
</comment>
<feature type="transmembrane region" description="Helical" evidence="12">
    <location>
        <begin position="269"/>
        <end position="289"/>
    </location>
</feature>
<feature type="transmembrane region" description="Helical" evidence="12">
    <location>
        <begin position="134"/>
        <end position="152"/>
    </location>
</feature>
<accession>A0ABU9T3C7</accession>
<evidence type="ECO:0000256" key="1">
    <source>
        <dbReference type="ARBA" id="ARBA00001970"/>
    </source>
</evidence>
<reference evidence="13 14" key="1">
    <citation type="submission" date="2024-03" db="EMBL/GenBank/DDBJ databases">
        <title>Community enrichment and isolation of bacterial strains for fucoidan degradation.</title>
        <authorList>
            <person name="Sichert A."/>
        </authorList>
    </citation>
    <scope>NUCLEOTIDE SEQUENCE [LARGE SCALE GENOMIC DNA]</scope>
    <source>
        <strain evidence="13 14">AS62</strain>
    </source>
</reference>
<feature type="binding site" description="axial binding residue" evidence="12">
    <location>
        <position position="328"/>
    </location>
    <ligand>
        <name>heme</name>
        <dbReference type="ChEBI" id="CHEBI:30413"/>
    </ligand>
    <ligandPart>
        <name>Fe</name>
        <dbReference type="ChEBI" id="CHEBI:18248"/>
    </ligandPart>
</feature>
<sequence length="363" mass="40682">MSQPEQNSLQRELKNRKMVRQWLYFTALMLLCLVIVGGATRLTDSGLSITEWKPIHGVVPPLTDAAWEEELQKYRQIPEYQLVNKGMSMDEFKFIFWWEWAHRFLARSLGLVFALPMAFFWVTGRLDNRIKKPLVGLLALGGLQGFIGWWMVSSGLSERVDVSHYRLATHLCMAALILALIMWVARGIAPHRNDLKPTANSSFVAGVLAILIFLQIYLGALVAGMDAGLVFNEWPMMGNSFFPSVMWEASLGWHNLVENPAIVQFVHRTGAYVVLAAVLLHVIICWRWAAGSTHTWRATMLLALVIGQAIVGIATLLTEVQLDWALVHQGLAFIVLAFAVAHWRGLVGPLPLKDGRAHTHGLT</sequence>
<keyword evidence="3 12" id="KW-0812">Transmembrane</keyword>
<comment type="subunit">
    <text evidence="12">Interacts with CtaB.</text>
</comment>
<dbReference type="InterPro" id="IPR023754">
    <property type="entry name" value="HemeA_Synthase_type2"/>
</dbReference>
<evidence type="ECO:0000256" key="9">
    <source>
        <dbReference type="ARBA" id="ARBA00023136"/>
    </source>
</evidence>
<evidence type="ECO:0000256" key="12">
    <source>
        <dbReference type="HAMAP-Rule" id="MF_01665"/>
    </source>
</evidence>
<evidence type="ECO:0000256" key="6">
    <source>
        <dbReference type="ARBA" id="ARBA00023002"/>
    </source>
</evidence>
<keyword evidence="12" id="KW-1003">Cell membrane</keyword>
<feature type="transmembrane region" description="Helical" evidence="12">
    <location>
        <begin position="21"/>
        <end position="40"/>
    </location>
</feature>
<dbReference type="Proteomes" id="UP001477870">
    <property type="component" value="Unassembled WGS sequence"/>
</dbReference>
<keyword evidence="14" id="KW-1185">Reference proteome</keyword>
<keyword evidence="5 12" id="KW-1133">Transmembrane helix</keyword>
<evidence type="ECO:0000256" key="3">
    <source>
        <dbReference type="ARBA" id="ARBA00022692"/>
    </source>
</evidence>
<evidence type="ECO:0000256" key="5">
    <source>
        <dbReference type="ARBA" id="ARBA00022989"/>
    </source>
</evidence>
<evidence type="ECO:0000256" key="2">
    <source>
        <dbReference type="ARBA" id="ARBA00004141"/>
    </source>
</evidence>
<protein>
    <recommendedName>
        <fullName evidence="12">Heme A synthase</fullName>
        <shortName evidence="12">HAS</shortName>
        <ecNumber evidence="12">1.17.99.9</ecNumber>
    </recommendedName>
    <alternativeName>
        <fullName evidence="12">Cytochrome aa3-controlling protein</fullName>
    </alternativeName>
</protein>
<evidence type="ECO:0000313" key="14">
    <source>
        <dbReference type="Proteomes" id="UP001477870"/>
    </source>
</evidence>
<comment type="cofactor">
    <cofactor evidence="1 12">
        <name>heme b</name>
        <dbReference type="ChEBI" id="CHEBI:60344"/>
    </cofactor>
</comment>
<feature type="transmembrane region" description="Helical" evidence="12">
    <location>
        <begin position="164"/>
        <end position="185"/>
    </location>
</feature>
<comment type="subcellular location">
    <subcellularLocation>
        <location evidence="12">Cell membrane</location>
        <topology evidence="12">Multi-pass membrane protein</topology>
    </subcellularLocation>
    <subcellularLocation>
        <location evidence="2">Membrane</location>
        <topology evidence="2">Multi-pass membrane protein</topology>
    </subcellularLocation>
</comment>
<dbReference type="PANTHER" id="PTHR23289:SF2">
    <property type="entry name" value="CYTOCHROME C OXIDASE ASSEMBLY PROTEIN COX15 HOMOLOG"/>
    <property type="match status" value="1"/>
</dbReference>